<protein>
    <recommendedName>
        <fullName evidence="4">Retrotransposon gag domain-containing protein</fullName>
    </recommendedName>
</protein>
<comment type="caution">
    <text evidence="2">The sequence shown here is derived from an EMBL/GenBank/DDBJ whole genome shotgun (WGS) entry which is preliminary data.</text>
</comment>
<feature type="compositionally biased region" description="Low complexity" evidence="1">
    <location>
        <begin position="267"/>
        <end position="375"/>
    </location>
</feature>
<evidence type="ECO:0008006" key="4">
    <source>
        <dbReference type="Google" id="ProtNLM"/>
    </source>
</evidence>
<evidence type="ECO:0000313" key="2">
    <source>
        <dbReference type="EMBL" id="KAF3573561.1"/>
    </source>
</evidence>
<proteinExistence type="predicted"/>
<dbReference type="EMBL" id="QGKX02000095">
    <property type="protein sequence ID" value="KAF3573561.1"/>
    <property type="molecule type" value="Genomic_DNA"/>
</dbReference>
<dbReference type="AlphaFoldDB" id="A0A8S9RLJ9"/>
<evidence type="ECO:0000313" key="3">
    <source>
        <dbReference type="Proteomes" id="UP000712600"/>
    </source>
</evidence>
<feature type="compositionally biased region" description="Basic and acidic residues" evidence="1">
    <location>
        <begin position="250"/>
        <end position="266"/>
    </location>
</feature>
<name>A0A8S9RLJ9_BRACR</name>
<feature type="region of interest" description="Disordered" evidence="1">
    <location>
        <begin position="250"/>
        <end position="375"/>
    </location>
</feature>
<gene>
    <name evidence="2" type="ORF">F2Q69_00059213</name>
</gene>
<accession>A0A8S9RLJ9</accession>
<reference evidence="2" key="1">
    <citation type="submission" date="2019-12" db="EMBL/GenBank/DDBJ databases">
        <title>Genome sequencing and annotation of Brassica cretica.</title>
        <authorList>
            <person name="Studholme D.J."/>
            <person name="Sarris P."/>
        </authorList>
    </citation>
    <scope>NUCLEOTIDE SEQUENCE</scope>
    <source>
        <strain evidence="2">PFS-109/04</strain>
        <tissue evidence="2">Leaf</tissue>
    </source>
</reference>
<organism evidence="2 3">
    <name type="scientific">Brassica cretica</name>
    <name type="common">Mustard</name>
    <dbReference type="NCBI Taxonomy" id="69181"/>
    <lineage>
        <taxon>Eukaryota</taxon>
        <taxon>Viridiplantae</taxon>
        <taxon>Streptophyta</taxon>
        <taxon>Embryophyta</taxon>
        <taxon>Tracheophyta</taxon>
        <taxon>Spermatophyta</taxon>
        <taxon>Magnoliopsida</taxon>
        <taxon>eudicotyledons</taxon>
        <taxon>Gunneridae</taxon>
        <taxon>Pentapetalae</taxon>
        <taxon>rosids</taxon>
        <taxon>malvids</taxon>
        <taxon>Brassicales</taxon>
        <taxon>Brassicaceae</taxon>
        <taxon>Brassiceae</taxon>
        <taxon>Brassica</taxon>
    </lineage>
</organism>
<dbReference type="Proteomes" id="UP000712600">
    <property type="component" value="Unassembled WGS sequence"/>
</dbReference>
<sequence length="673" mass="75421">MQISSYMDVLDDHQHVEASQRGLRFRDEVDKGPTEAALIDTDRMPSNDTTYAILNDINKLASIDATTSPSIDTGRVLEKKELDVHTYEYQKQQENRALTSRATGFGTFEGNGKLRDEEGRTRNNTWQLINAQSVVIPYVIDVAEMIDFDLSREWYDWVGQDLFQGLPHQDPRNQIEDLDDLVWFSQLQPGSLTSWEDIERAFLYKFLDDAEATREKEKNDKWDMLIESWQIKRENLIPRQLVDYIRAKDDEQHGSEELSRLDKADKGSSTSTSTNETTSTSTDGMTSTSTDGTTSTSTDGTTSTSTDGTTSTSTDGTTSTSTDGTTSMSTDGRTSTSTDSRTSTSTDGMTSTSTDGRTSTSTDGRTSTSTDATASMSIDCTTSQLIDITTSPSIDTSTSTSIDTISSCRSTPLEINDRSKTMEDFLELEDEAKPENLDHNLEKKLDDYQHTSEKDLETSQEACIDRQHPPDIDRYPPYFIDRHPPNNIDRHPGLDELSGYVVEAEPIEERMYMSKASHFAVPKHQRRPIRTEEAARFHKRVKRIHDPVKIVVPCTVFEAESPIPPDRSMQISSYMDVLDDHQHVEASQRGLRCRDEVDKGPTEAASIDTDRMPSNDTTYAILNDINKLASIDATTSPSIDTGRVLEKKELDEFQRAQQMLLTAICKASSTPYC</sequence>
<evidence type="ECO:0000256" key="1">
    <source>
        <dbReference type="SAM" id="MobiDB-lite"/>
    </source>
</evidence>